<accession>A0A2A2JUM1</accession>
<dbReference type="GO" id="GO:0005739">
    <property type="term" value="C:mitochondrion"/>
    <property type="evidence" value="ECO:0007669"/>
    <property type="project" value="TreeGrafter"/>
</dbReference>
<dbReference type="EMBL" id="LIAE01010209">
    <property type="protein sequence ID" value="PAV65395.1"/>
    <property type="molecule type" value="Genomic_DNA"/>
</dbReference>
<evidence type="ECO:0008006" key="3">
    <source>
        <dbReference type="Google" id="ProtNLM"/>
    </source>
</evidence>
<keyword evidence="2" id="KW-1185">Reference proteome</keyword>
<dbReference type="PANTHER" id="PTHR13192:SF3">
    <property type="entry name" value="COBALAMIN TRAFFICKING PROTEIN CBLD"/>
    <property type="match status" value="1"/>
</dbReference>
<proteinExistence type="predicted"/>
<dbReference type="OrthoDB" id="10263782at2759"/>
<evidence type="ECO:0000313" key="1">
    <source>
        <dbReference type="EMBL" id="PAV65395.1"/>
    </source>
</evidence>
<dbReference type="STRING" id="2018661.A0A2A2JUM1"/>
<sequence length="293" mass="33514">MNPVQPRVGSVPFKLFVKRVAAFSTYQWPTDPDVAFFRHGAVEPTKNPLLGPDERFPFPGGVASQLVHINKLKEQRMSEKIQRDQRDAMMDKYSISLKKAMKTPELVKPDEEHFEQVKVENWEKLTEKSKDVMRAVEISSNSCPKLLRKDFSRMFPDVSVKDFSAVTVINLTQKSTHDMSAWSHAMEEERENLMAAFIHSATAICTHLQENGFWADFIDPHSGRPYLGTYTGATLFETDDAYREMGFKIEDLGCCKVLKHVQWGTHAFVGTIFTMVPLDHQIVKEIMDLAKEE</sequence>
<dbReference type="PANTHER" id="PTHR13192">
    <property type="entry name" value="MY011 PROTEIN"/>
    <property type="match status" value="1"/>
</dbReference>
<dbReference type="AlphaFoldDB" id="A0A2A2JUM1"/>
<dbReference type="Proteomes" id="UP000218231">
    <property type="component" value="Unassembled WGS sequence"/>
</dbReference>
<dbReference type="Pfam" id="PF10229">
    <property type="entry name" value="MMADHC"/>
    <property type="match status" value="1"/>
</dbReference>
<dbReference type="GO" id="GO:0009235">
    <property type="term" value="P:cobalamin metabolic process"/>
    <property type="evidence" value="ECO:0007669"/>
    <property type="project" value="InterPro"/>
</dbReference>
<protein>
    <recommendedName>
        <fullName evidence="3">Methylmalonic aciduria and homocystinuria type D protein, mitochondrial</fullName>
    </recommendedName>
</protein>
<dbReference type="InterPro" id="IPR019362">
    <property type="entry name" value="MMADHC"/>
</dbReference>
<reference evidence="1 2" key="1">
    <citation type="journal article" date="2017" name="Curr. Biol.">
        <title>Genome architecture and evolution of a unichromosomal asexual nematode.</title>
        <authorList>
            <person name="Fradin H."/>
            <person name="Zegar C."/>
            <person name="Gutwein M."/>
            <person name="Lucas J."/>
            <person name="Kovtun M."/>
            <person name="Corcoran D."/>
            <person name="Baugh L.R."/>
            <person name="Kiontke K."/>
            <person name="Gunsalus K."/>
            <person name="Fitch D.H."/>
            <person name="Piano F."/>
        </authorList>
    </citation>
    <scope>NUCLEOTIDE SEQUENCE [LARGE SCALE GENOMIC DNA]</scope>
    <source>
        <strain evidence="1">PF1309</strain>
    </source>
</reference>
<gene>
    <name evidence="1" type="ORF">WR25_19315</name>
</gene>
<comment type="caution">
    <text evidence="1">The sequence shown here is derived from an EMBL/GenBank/DDBJ whole genome shotgun (WGS) entry which is preliminary data.</text>
</comment>
<name>A0A2A2JUM1_9BILA</name>
<evidence type="ECO:0000313" key="2">
    <source>
        <dbReference type="Proteomes" id="UP000218231"/>
    </source>
</evidence>
<organism evidence="1 2">
    <name type="scientific">Diploscapter pachys</name>
    <dbReference type="NCBI Taxonomy" id="2018661"/>
    <lineage>
        <taxon>Eukaryota</taxon>
        <taxon>Metazoa</taxon>
        <taxon>Ecdysozoa</taxon>
        <taxon>Nematoda</taxon>
        <taxon>Chromadorea</taxon>
        <taxon>Rhabditida</taxon>
        <taxon>Rhabditina</taxon>
        <taxon>Rhabditomorpha</taxon>
        <taxon>Rhabditoidea</taxon>
        <taxon>Rhabditidae</taxon>
        <taxon>Diploscapter</taxon>
    </lineage>
</organism>